<reference evidence="1 2" key="2">
    <citation type="journal article" date="2022" name="Mar. Drugs">
        <title>Bioassay-Guided Fractionation Leads to the Detection of Cholic Acid Generated by the Rare Thalassomonas sp.</title>
        <authorList>
            <person name="Pheiffer F."/>
            <person name="Schneider Y.K."/>
            <person name="Hansen E.H."/>
            <person name="Andersen J.H."/>
            <person name="Isaksson J."/>
            <person name="Busche T."/>
            <person name="R C."/>
            <person name="Kalinowski J."/>
            <person name="Zyl L.V."/>
            <person name="Trindade M."/>
        </authorList>
    </citation>
    <scope>NUCLEOTIDE SEQUENCE [LARGE SCALE GENOMIC DNA]</scope>
    <source>
        <strain evidence="1 2">XOM25</strain>
    </source>
</reference>
<reference evidence="1 2" key="1">
    <citation type="journal article" date="2015" name="Genome Announc.">
        <title>Draft Genome Sequences of Marine Isolates of Thalassomonas viridans and Thalassomonas actiniarum.</title>
        <authorList>
            <person name="Olonade I."/>
            <person name="van Zyl L.J."/>
            <person name="Trindade M."/>
        </authorList>
    </citation>
    <scope>NUCLEOTIDE SEQUENCE [LARGE SCALE GENOMIC DNA]</scope>
    <source>
        <strain evidence="1 2">XOM25</strain>
    </source>
</reference>
<keyword evidence="2" id="KW-1185">Reference proteome</keyword>
<sequence length="142" mass="15771">MLICASFFQYAPATLLRIVGQSPFTPEQHVMERLRCNTCGTYFTAELPLEVAADGKANQQYGYSARSLMGMAKYGMGSPFYRQDSLQDLLGLPVTASTIFDQVEYLANTVYPVLKALMLLAANANAIIWMTPRTGSWIKNRS</sequence>
<accession>A0AAF0CDJ8</accession>
<dbReference type="AlphaFoldDB" id="A0AAF0CDJ8"/>
<dbReference type="RefSeq" id="WP_152647350.1">
    <property type="nucleotide sequence ID" value="NZ_CP059734.1"/>
</dbReference>
<gene>
    <name evidence="1" type="ORF">SG34_032580</name>
</gene>
<organism evidence="1 2">
    <name type="scientific">Thalassomonas viridans</name>
    <dbReference type="NCBI Taxonomy" id="137584"/>
    <lineage>
        <taxon>Bacteria</taxon>
        <taxon>Pseudomonadati</taxon>
        <taxon>Pseudomonadota</taxon>
        <taxon>Gammaproteobacteria</taxon>
        <taxon>Alteromonadales</taxon>
        <taxon>Colwelliaceae</taxon>
        <taxon>Thalassomonas</taxon>
    </lineage>
</organism>
<dbReference type="KEGG" id="tvd:SG34_032580"/>
<evidence type="ECO:0000313" key="2">
    <source>
        <dbReference type="Proteomes" id="UP000032352"/>
    </source>
</evidence>
<evidence type="ECO:0000313" key="1">
    <source>
        <dbReference type="EMBL" id="WDE08655.1"/>
    </source>
</evidence>
<name>A0AAF0CDJ8_9GAMM</name>
<dbReference type="Proteomes" id="UP000032352">
    <property type="component" value="Chromosome pTvir"/>
</dbReference>
<proteinExistence type="predicted"/>
<dbReference type="EMBL" id="CP059734">
    <property type="protein sequence ID" value="WDE08655.1"/>
    <property type="molecule type" value="Genomic_DNA"/>
</dbReference>
<protein>
    <submittedName>
        <fullName evidence="1">Uncharacterized protein</fullName>
    </submittedName>
</protein>